<reference evidence="3 4" key="1">
    <citation type="submission" date="2016-06" db="EMBL/GenBank/DDBJ databases">
        <title>Draft genome of Moraxella lacunata CCUG 57757A.</title>
        <authorList>
            <person name="Salva-Serra F."/>
            <person name="Engstrom-Jakobsson H."/>
            <person name="Thorell K."/>
            <person name="Gonzales-Siles L."/>
            <person name="Karlsson R."/>
            <person name="Boulund F."/>
            <person name="Engstrand L."/>
            <person name="Kristiansson E."/>
            <person name="Moore E."/>
        </authorList>
    </citation>
    <scope>NUCLEOTIDE SEQUENCE [LARGE SCALE GENOMIC DNA]</scope>
    <source>
        <strain evidence="3 4">CCUG 57757A</strain>
    </source>
</reference>
<gene>
    <name evidence="3" type="ORF">A9309_09320</name>
</gene>
<accession>A0A1B8PXJ4</accession>
<feature type="signal peptide" evidence="2">
    <location>
        <begin position="1"/>
        <end position="18"/>
    </location>
</feature>
<feature type="compositionally biased region" description="Low complexity" evidence="1">
    <location>
        <begin position="30"/>
        <end position="48"/>
    </location>
</feature>
<dbReference type="RefSeq" id="WP_065256514.1">
    <property type="nucleotide sequence ID" value="NZ_JARDJM010000032.1"/>
</dbReference>
<keyword evidence="2" id="KW-0732">Signal</keyword>
<proteinExistence type="predicted"/>
<feature type="region of interest" description="Disordered" evidence="1">
    <location>
        <begin position="21"/>
        <end position="48"/>
    </location>
</feature>
<evidence type="ECO:0000313" key="3">
    <source>
        <dbReference type="EMBL" id="OBX60693.1"/>
    </source>
</evidence>
<dbReference type="PROSITE" id="PS51257">
    <property type="entry name" value="PROKAR_LIPOPROTEIN"/>
    <property type="match status" value="1"/>
</dbReference>
<name>A0A1B8PXJ4_MORLA</name>
<feature type="chain" id="PRO_5008611989" description="Lipoprotein" evidence="2">
    <location>
        <begin position="19"/>
        <end position="222"/>
    </location>
</feature>
<comment type="caution">
    <text evidence="3">The sequence shown here is derived from an EMBL/GenBank/DDBJ whole genome shotgun (WGS) entry which is preliminary data.</text>
</comment>
<dbReference type="EMBL" id="LZMS01000085">
    <property type="protein sequence ID" value="OBX60693.1"/>
    <property type="molecule type" value="Genomic_DNA"/>
</dbReference>
<dbReference type="Proteomes" id="UP000092607">
    <property type="component" value="Unassembled WGS sequence"/>
</dbReference>
<protein>
    <recommendedName>
        <fullName evidence="5">Lipoprotein</fullName>
    </recommendedName>
</protein>
<evidence type="ECO:0000256" key="2">
    <source>
        <dbReference type="SAM" id="SignalP"/>
    </source>
</evidence>
<dbReference type="OrthoDB" id="660752at2"/>
<organism evidence="3 4">
    <name type="scientific">Moraxella lacunata</name>
    <dbReference type="NCBI Taxonomy" id="477"/>
    <lineage>
        <taxon>Bacteria</taxon>
        <taxon>Pseudomonadati</taxon>
        <taxon>Pseudomonadota</taxon>
        <taxon>Gammaproteobacteria</taxon>
        <taxon>Moraxellales</taxon>
        <taxon>Moraxellaceae</taxon>
        <taxon>Moraxella</taxon>
    </lineage>
</organism>
<sequence length="222" mass="24514">MKKAILPLSLVALLTACGGDKTETAPPAPTTAETPATPTTQPAPTEPAVDVATAEETPATTVHPLTDAAKLQKVQDELLALPQFAGKELKFFQGVNFTDIQISIDIQDPDKPENIDNYIYKWSDGKWSEPTPVQLSGGGDLEPNLTPMHDLRFADVADKFIKLYNETVEKDDLTPIEEVPSVVSYVLFVPNQDRFWQTSLDTDRAKMLLRMNTDGTFREILK</sequence>
<evidence type="ECO:0000313" key="4">
    <source>
        <dbReference type="Proteomes" id="UP000092607"/>
    </source>
</evidence>
<evidence type="ECO:0008006" key="5">
    <source>
        <dbReference type="Google" id="ProtNLM"/>
    </source>
</evidence>
<dbReference type="AlphaFoldDB" id="A0A1B8PXJ4"/>
<evidence type="ECO:0000256" key="1">
    <source>
        <dbReference type="SAM" id="MobiDB-lite"/>
    </source>
</evidence>